<reference evidence="2 3" key="1">
    <citation type="journal article" date="2021" name="Nat. Plants">
        <title>The Taxus genome provides insights into paclitaxel biosynthesis.</title>
        <authorList>
            <person name="Xiong X."/>
            <person name="Gou J."/>
            <person name="Liao Q."/>
            <person name="Li Y."/>
            <person name="Zhou Q."/>
            <person name="Bi G."/>
            <person name="Li C."/>
            <person name="Du R."/>
            <person name="Wang X."/>
            <person name="Sun T."/>
            <person name="Guo L."/>
            <person name="Liang H."/>
            <person name="Lu P."/>
            <person name="Wu Y."/>
            <person name="Zhang Z."/>
            <person name="Ro D.K."/>
            <person name="Shang Y."/>
            <person name="Huang S."/>
            <person name="Yan J."/>
        </authorList>
    </citation>
    <scope>NUCLEOTIDE SEQUENCE [LARGE SCALE GENOMIC DNA]</scope>
    <source>
        <strain evidence="2">Ta-2019</strain>
    </source>
</reference>
<evidence type="ECO:0000313" key="3">
    <source>
        <dbReference type="Proteomes" id="UP000824469"/>
    </source>
</evidence>
<evidence type="ECO:0000256" key="1">
    <source>
        <dbReference type="SAM" id="MobiDB-lite"/>
    </source>
</evidence>
<proteinExistence type="predicted"/>
<gene>
    <name evidence="2" type="ORF">KI387_009797</name>
</gene>
<organism evidence="2 3">
    <name type="scientific">Taxus chinensis</name>
    <name type="common">Chinese yew</name>
    <name type="synonym">Taxus wallichiana var. chinensis</name>
    <dbReference type="NCBI Taxonomy" id="29808"/>
    <lineage>
        <taxon>Eukaryota</taxon>
        <taxon>Viridiplantae</taxon>
        <taxon>Streptophyta</taxon>
        <taxon>Embryophyta</taxon>
        <taxon>Tracheophyta</taxon>
        <taxon>Spermatophyta</taxon>
        <taxon>Pinopsida</taxon>
        <taxon>Pinidae</taxon>
        <taxon>Conifers II</taxon>
        <taxon>Cupressales</taxon>
        <taxon>Taxaceae</taxon>
        <taxon>Taxus</taxon>
    </lineage>
</organism>
<dbReference type="EMBL" id="JAHRHJ020000008">
    <property type="protein sequence ID" value="KAH9305393.1"/>
    <property type="molecule type" value="Genomic_DNA"/>
</dbReference>
<comment type="caution">
    <text evidence="2">The sequence shown here is derived from an EMBL/GenBank/DDBJ whole genome shotgun (WGS) entry which is preliminary data.</text>
</comment>
<sequence length="99" mass="9731">AFMVAQALGDVVSGEVLEPEMIVNPPPSVGGLLDSLTGSMGITAIAARAKPVAAPVPATAAVSSAATGTIASDLSGSKGSSRSVDKDGLRNFISSSMPF</sequence>
<feature type="non-terminal residue" evidence="2">
    <location>
        <position position="99"/>
    </location>
</feature>
<accession>A0AA38FKS4</accession>
<dbReference type="Proteomes" id="UP000824469">
    <property type="component" value="Unassembled WGS sequence"/>
</dbReference>
<keyword evidence="3" id="KW-1185">Reference proteome</keyword>
<name>A0AA38FKS4_TAXCH</name>
<feature type="compositionally biased region" description="Low complexity" evidence="1">
    <location>
        <begin position="66"/>
        <end position="82"/>
    </location>
</feature>
<evidence type="ECO:0000313" key="2">
    <source>
        <dbReference type="EMBL" id="KAH9305393.1"/>
    </source>
</evidence>
<dbReference type="AlphaFoldDB" id="A0AA38FKS4"/>
<protein>
    <submittedName>
        <fullName evidence="2">Uncharacterized protein</fullName>
    </submittedName>
</protein>
<feature type="non-terminal residue" evidence="2">
    <location>
        <position position="1"/>
    </location>
</feature>
<feature type="region of interest" description="Disordered" evidence="1">
    <location>
        <begin position="66"/>
        <end position="99"/>
    </location>
</feature>